<keyword evidence="3" id="KW-0238">DNA-binding</keyword>
<dbReference type="STRING" id="1847728.BTM29_11000"/>
<feature type="region of interest" description="Disordered" evidence="1">
    <location>
        <begin position="66"/>
        <end position="94"/>
    </location>
</feature>
<evidence type="ECO:0000259" key="2">
    <source>
        <dbReference type="PROSITE" id="PS51857"/>
    </source>
</evidence>
<sequence>MFQGKIIRFNTERGFGFINNDGEDIFFFADSIINRDDFFIKADLDVEFEIAPGFKGPQAINITILEDEPEDESDEPESESDDEPKDEHDEESTE</sequence>
<proteinExistence type="predicted"/>
<dbReference type="EMBL" id="CP019323">
    <property type="protein sequence ID" value="APX73043.1"/>
    <property type="molecule type" value="Genomic_DNA"/>
</dbReference>
<evidence type="ECO:0000256" key="1">
    <source>
        <dbReference type="SAM" id="MobiDB-lite"/>
    </source>
</evidence>
<dbReference type="SUPFAM" id="SSF50249">
    <property type="entry name" value="Nucleic acid-binding proteins"/>
    <property type="match status" value="1"/>
</dbReference>
<dbReference type="InterPro" id="IPR011129">
    <property type="entry name" value="CSD"/>
</dbReference>
<evidence type="ECO:0000313" key="3">
    <source>
        <dbReference type="EMBL" id="APX73043.1"/>
    </source>
</evidence>
<dbReference type="SMART" id="SM00357">
    <property type="entry name" value="CSP"/>
    <property type="match status" value="1"/>
</dbReference>
<gene>
    <name evidence="3" type="ORF">BTM29_11000</name>
</gene>
<dbReference type="PROSITE" id="PS51857">
    <property type="entry name" value="CSD_2"/>
    <property type="match status" value="1"/>
</dbReference>
<dbReference type="Proteomes" id="UP000187499">
    <property type="component" value="Chromosome"/>
</dbReference>
<dbReference type="Gene3D" id="2.40.50.140">
    <property type="entry name" value="Nucleic acid-binding proteins"/>
    <property type="match status" value="1"/>
</dbReference>
<dbReference type="Pfam" id="PF00313">
    <property type="entry name" value="CSD"/>
    <property type="match status" value="1"/>
</dbReference>
<reference evidence="4" key="1">
    <citation type="submission" date="2016-12" db="EMBL/GenBank/DDBJ databases">
        <authorList>
            <person name="Jung M.Y."/>
            <person name="Lee S.H."/>
        </authorList>
    </citation>
    <scope>NUCLEOTIDE SEQUENCE [LARGE SCALE GENOMIC DNA]</scope>
    <source>
        <strain evidence="4">WiKim39</strain>
    </source>
</reference>
<dbReference type="InterPro" id="IPR012340">
    <property type="entry name" value="NA-bd_OB-fold"/>
</dbReference>
<accession>A0A1P8Q5B4</accession>
<dbReference type="AlphaFoldDB" id="A0A1P8Q5B4"/>
<dbReference type="OrthoDB" id="2327174at2"/>
<dbReference type="KEGG" id="lalw:BTM29_11000"/>
<name>A0A1P8Q5B4_9LACO</name>
<dbReference type="GO" id="GO:0003677">
    <property type="term" value="F:DNA binding"/>
    <property type="evidence" value="ECO:0007669"/>
    <property type="project" value="UniProtKB-KW"/>
</dbReference>
<feature type="domain" description="CSD" evidence="2">
    <location>
        <begin position="1"/>
        <end position="64"/>
    </location>
</feature>
<keyword evidence="4" id="KW-1185">Reference proteome</keyword>
<organism evidence="3 4">
    <name type="scientific">Companilactobacillus allii</name>
    <dbReference type="NCBI Taxonomy" id="1847728"/>
    <lineage>
        <taxon>Bacteria</taxon>
        <taxon>Bacillati</taxon>
        <taxon>Bacillota</taxon>
        <taxon>Bacilli</taxon>
        <taxon>Lactobacillales</taxon>
        <taxon>Lactobacillaceae</taxon>
        <taxon>Companilactobacillus</taxon>
    </lineage>
</organism>
<protein>
    <submittedName>
        <fullName evidence="3">DNA-binding protein</fullName>
    </submittedName>
</protein>
<dbReference type="InterPro" id="IPR002059">
    <property type="entry name" value="CSP_DNA-bd"/>
</dbReference>
<dbReference type="RefSeq" id="WP_076617611.1">
    <property type="nucleotide sequence ID" value="NZ_CP019323.1"/>
</dbReference>
<evidence type="ECO:0000313" key="4">
    <source>
        <dbReference type="Proteomes" id="UP000187499"/>
    </source>
</evidence>